<evidence type="ECO:0000313" key="1">
    <source>
        <dbReference type="WBParaSite" id="HPLM_0001271801-mRNA-1"/>
    </source>
</evidence>
<sequence>LRLAGRLSSSLKALSNPGSNFFPLPSVLASQYLCVIPYMCHPFQQT</sequence>
<dbReference type="WBParaSite" id="HPLM_0001271801-mRNA-1">
    <property type="protein sequence ID" value="HPLM_0001271801-mRNA-1"/>
    <property type="gene ID" value="HPLM_0001271801"/>
</dbReference>
<accession>A0A158QPI7</accession>
<reference evidence="1" key="1">
    <citation type="submission" date="2016-04" db="UniProtKB">
        <authorList>
            <consortium name="WormBaseParasite"/>
        </authorList>
    </citation>
    <scope>IDENTIFICATION</scope>
</reference>
<protein>
    <submittedName>
        <fullName evidence="1">Ovule protein</fullName>
    </submittedName>
</protein>
<dbReference type="AlphaFoldDB" id="A0A158QPI7"/>
<proteinExistence type="predicted"/>
<organism evidence="1">
    <name type="scientific">Haemonchus placei</name>
    <name type="common">Barber's pole worm</name>
    <dbReference type="NCBI Taxonomy" id="6290"/>
    <lineage>
        <taxon>Eukaryota</taxon>
        <taxon>Metazoa</taxon>
        <taxon>Ecdysozoa</taxon>
        <taxon>Nematoda</taxon>
        <taxon>Chromadorea</taxon>
        <taxon>Rhabditida</taxon>
        <taxon>Rhabditina</taxon>
        <taxon>Rhabditomorpha</taxon>
        <taxon>Strongyloidea</taxon>
        <taxon>Trichostrongylidae</taxon>
        <taxon>Haemonchus</taxon>
    </lineage>
</organism>
<name>A0A158QPI7_HAEPC</name>